<sequence>MLHMWWTCKQVNQLWKETAKLIKRVTKHQLPLDPKTILLRSLQGNIPKPIRKTIYLIL</sequence>
<dbReference type="AlphaFoldDB" id="A0AAD1VZZ3"/>
<evidence type="ECO:0000313" key="2">
    <source>
        <dbReference type="Proteomes" id="UP001295444"/>
    </source>
</evidence>
<reference evidence="1" key="1">
    <citation type="submission" date="2022-03" db="EMBL/GenBank/DDBJ databases">
        <authorList>
            <person name="Alioto T."/>
            <person name="Alioto T."/>
            <person name="Gomez Garrido J."/>
        </authorList>
    </citation>
    <scope>NUCLEOTIDE SEQUENCE</scope>
</reference>
<organism evidence="1 2">
    <name type="scientific">Pelobates cultripes</name>
    <name type="common">Western spadefoot toad</name>
    <dbReference type="NCBI Taxonomy" id="61616"/>
    <lineage>
        <taxon>Eukaryota</taxon>
        <taxon>Metazoa</taxon>
        <taxon>Chordata</taxon>
        <taxon>Craniata</taxon>
        <taxon>Vertebrata</taxon>
        <taxon>Euteleostomi</taxon>
        <taxon>Amphibia</taxon>
        <taxon>Batrachia</taxon>
        <taxon>Anura</taxon>
        <taxon>Pelobatoidea</taxon>
        <taxon>Pelobatidae</taxon>
        <taxon>Pelobates</taxon>
    </lineage>
</organism>
<gene>
    <name evidence="1" type="ORF">PECUL_23A010519</name>
</gene>
<dbReference type="EMBL" id="OW240915">
    <property type="protein sequence ID" value="CAH2282939.1"/>
    <property type="molecule type" value="Genomic_DNA"/>
</dbReference>
<dbReference type="Proteomes" id="UP001295444">
    <property type="component" value="Chromosome 04"/>
</dbReference>
<evidence type="ECO:0000313" key="1">
    <source>
        <dbReference type="EMBL" id="CAH2282939.1"/>
    </source>
</evidence>
<name>A0AAD1VZZ3_PELCU</name>
<protein>
    <submittedName>
        <fullName evidence="1">Uncharacterized protein</fullName>
    </submittedName>
</protein>
<keyword evidence="2" id="KW-1185">Reference proteome</keyword>
<feature type="non-terminal residue" evidence="1">
    <location>
        <position position="58"/>
    </location>
</feature>
<proteinExistence type="predicted"/>
<accession>A0AAD1VZZ3</accession>